<reference evidence="2" key="1">
    <citation type="submission" date="2020-03" db="EMBL/GenBank/DDBJ databases">
        <title>Castanea mollissima Vanexum genome sequencing.</title>
        <authorList>
            <person name="Staton M."/>
        </authorList>
    </citation>
    <scope>NUCLEOTIDE SEQUENCE</scope>
    <source>
        <tissue evidence="2">Leaf</tissue>
    </source>
</reference>
<evidence type="ECO:0000313" key="3">
    <source>
        <dbReference type="Proteomes" id="UP000737018"/>
    </source>
</evidence>
<protein>
    <submittedName>
        <fullName evidence="2">Uncharacterized protein</fullName>
    </submittedName>
</protein>
<gene>
    <name evidence="2" type="ORF">CMV_021403</name>
</gene>
<evidence type="ECO:0000313" key="2">
    <source>
        <dbReference type="EMBL" id="KAF3953128.1"/>
    </source>
</evidence>
<dbReference type="Pfam" id="PF14299">
    <property type="entry name" value="PP2"/>
    <property type="match status" value="1"/>
</dbReference>
<organism evidence="2 3">
    <name type="scientific">Castanea mollissima</name>
    <name type="common">Chinese chestnut</name>
    <dbReference type="NCBI Taxonomy" id="60419"/>
    <lineage>
        <taxon>Eukaryota</taxon>
        <taxon>Viridiplantae</taxon>
        <taxon>Streptophyta</taxon>
        <taxon>Embryophyta</taxon>
        <taxon>Tracheophyta</taxon>
        <taxon>Spermatophyta</taxon>
        <taxon>Magnoliopsida</taxon>
        <taxon>eudicotyledons</taxon>
        <taxon>Gunneridae</taxon>
        <taxon>Pentapetalae</taxon>
        <taxon>rosids</taxon>
        <taxon>fabids</taxon>
        <taxon>Fagales</taxon>
        <taxon>Fagaceae</taxon>
        <taxon>Castanea</taxon>
    </lineage>
</organism>
<feature type="region of interest" description="Disordered" evidence="1">
    <location>
        <begin position="69"/>
        <end position="91"/>
    </location>
</feature>
<dbReference type="AlphaFoldDB" id="A0A8J4V989"/>
<keyword evidence="3" id="KW-1185">Reference proteome</keyword>
<name>A0A8J4V989_9ROSI</name>
<dbReference type="Proteomes" id="UP000737018">
    <property type="component" value="Unassembled WGS sequence"/>
</dbReference>
<dbReference type="InterPro" id="IPR025886">
    <property type="entry name" value="PP2-like"/>
</dbReference>
<dbReference type="EMBL" id="JRKL02004214">
    <property type="protein sequence ID" value="KAF3953128.1"/>
    <property type="molecule type" value="Genomic_DNA"/>
</dbReference>
<comment type="caution">
    <text evidence="2">The sequence shown here is derived from an EMBL/GenBank/DDBJ whole genome shotgun (WGS) entry which is preliminary data.</text>
</comment>
<sequence>MLSLATPYTAYLEFKTTTAYLEAVLGLVGGEIHKQSVYLDAERGRRLQYQILPMRVGFFNSGRSSIMGFHAPQPQPRENEEQDGLKYPKKRADGWQETELGEFFKGSGEDHEELELSVLEVKGW</sequence>
<accession>A0A8J4V989</accession>
<feature type="compositionally biased region" description="Basic and acidic residues" evidence="1">
    <location>
        <begin position="77"/>
        <end position="91"/>
    </location>
</feature>
<dbReference type="OrthoDB" id="10354709at2759"/>
<evidence type="ECO:0000256" key="1">
    <source>
        <dbReference type="SAM" id="MobiDB-lite"/>
    </source>
</evidence>
<proteinExistence type="predicted"/>